<sequence>MNLKTLNTLHLSFCLAVLFFALATYFTYSGTTTFTTQMAASSSYFLLFPLVALLSITIGNTLFSRILLKARQLETFEQKTVKYQSGFIIRCALIEGGAFLNIVAFMLSGNLIFMVFAGISLLGLLSCKPTKAKVVADLELSFPDTERL</sequence>
<protein>
    <recommendedName>
        <fullName evidence="4">MFS transporter</fullName>
    </recommendedName>
</protein>
<evidence type="ECO:0000313" key="2">
    <source>
        <dbReference type="EMBL" id="MCJ0741544.1"/>
    </source>
</evidence>
<keyword evidence="1" id="KW-0472">Membrane</keyword>
<dbReference type="EMBL" id="JALGBH010000001">
    <property type="protein sequence ID" value="MCJ0741544.1"/>
    <property type="molecule type" value="Genomic_DNA"/>
</dbReference>
<evidence type="ECO:0000313" key="3">
    <source>
        <dbReference type="Proteomes" id="UP001165460"/>
    </source>
</evidence>
<accession>A0ABS9ZSI7</accession>
<dbReference type="Proteomes" id="UP001165460">
    <property type="component" value="Unassembled WGS sequence"/>
</dbReference>
<comment type="caution">
    <text evidence="2">The sequence shown here is derived from an EMBL/GenBank/DDBJ whole genome shotgun (WGS) entry which is preliminary data.</text>
</comment>
<keyword evidence="3" id="KW-1185">Reference proteome</keyword>
<keyword evidence="1" id="KW-0812">Transmembrane</keyword>
<evidence type="ECO:0008006" key="4">
    <source>
        <dbReference type="Google" id="ProtNLM"/>
    </source>
</evidence>
<reference evidence="2" key="1">
    <citation type="submission" date="2022-03" db="EMBL/GenBank/DDBJ databases">
        <authorList>
            <person name="Woo C.Y."/>
        </authorList>
    </citation>
    <scope>NUCLEOTIDE SEQUENCE</scope>
    <source>
        <strain evidence="2">CYS-01</strain>
    </source>
</reference>
<name>A0ABS9ZSI7_9SPHI</name>
<keyword evidence="1" id="KW-1133">Transmembrane helix</keyword>
<dbReference type="RefSeq" id="WP_243358644.1">
    <property type="nucleotide sequence ID" value="NZ_JALGBH010000001.1"/>
</dbReference>
<evidence type="ECO:0000256" key="1">
    <source>
        <dbReference type="SAM" id="Phobius"/>
    </source>
</evidence>
<proteinExistence type="predicted"/>
<gene>
    <name evidence="2" type="ORF">MMF97_02395</name>
</gene>
<feature type="transmembrane region" description="Helical" evidence="1">
    <location>
        <begin position="45"/>
        <end position="67"/>
    </location>
</feature>
<organism evidence="2 3">
    <name type="scientific">Pedobacter montanisoli</name>
    <dbReference type="NCBI Taxonomy" id="2923277"/>
    <lineage>
        <taxon>Bacteria</taxon>
        <taxon>Pseudomonadati</taxon>
        <taxon>Bacteroidota</taxon>
        <taxon>Sphingobacteriia</taxon>
        <taxon>Sphingobacteriales</taxon>
        <taxon>Sphingobacteriaceae</taxon>
        <taxon>Pedobacter</taxon>
    </lineage>
</organism>